<dbReference type="OMA" id="ECANHAY"/>
<protein>
    <recommendedName>
        <fullName evidence="1">Mutator-like transposase domain-containing protein</fullName>
    </recommendedName>
</protein>
<dbReference type="InterPro" id="IPR049012">
    <property type="entry name" value="Mutator_transp_dom"/>
</dbReference>
<dbReference type="Pfam" id="PF20700">
    <property type="entry name" value="Mutator"/>
    <property type="match status" value="1"/>
</dbReference>
<comment type="caution">
    <text evidence="2">The sequence shown here is derived from an EMBL/GenBank/DDBJ whole genome shotgun (WGS) entry which is preliminary data.</text>
</comment>
<name>A0A9J6FM11_HAELO</name>
<dbReference type="OrthoDB" id="421276at2759"/>
<dbReference type="EMBL" id="JABSTR010000004">
    <property type="protein sequence ID" value="KAH9367230.1"/>
    <property type="molecule type" value="Genomic_DNA"/>
</dbReference>
<proteinExistence type="predicted"/>
<sequence>MLEAGKEEKRLAEAAGDFCEDGCTPKITVVVDGGWSHRSHGHRYSANSGVAVIIGKRTKKLLYLGVRNKLCSTCAFYARKNVEAKKHTCYKNWDQSSGAMEADVLVEGFQRSKEMHEVEYRTFIGDGDSSVYHQIQSKVDYGRFVQKHECANHVVKCYTSRLYAIAKESKGGRPMLSGPRIKCIKNGARKAVSHYAEVFREHPSNERQLARELAADLRNGPKHVFGCHDGCKSYFCDGTNFSVPLPVILHTLVHNR</sequence>
<feature type="domain" description="Mutator-like transposase" evidence="1">
    <location>
        <begin position="1"/>
        <end position="236"/>
    </location>
</feature>
<dbReference type="VEuPathDB" id="VectorBase:HLOH_065207"/>
<keyword evidence="3" id="KW-1185">Reference proteome</keyword>
<accession>A0A9J6FM11</accession>
<gene>
    <name evidence="2" type="ORF">HPB48_015314</name>
</gene>
<organism evidence="2 3">
    <name type="scientific">Haemaphysalis longicornis</name>
    <name type="common">Bush tick</name>
    <dbReference type="NCBI Taxonomy" id="44386"/>
    <lineage>
        <taxon>Eukaryota</taxon>
        <taxon>Metazoa</taxon>
        <taxon>Ecdysozoa</taxon>
        <taxon>Arthropoda</taxon>
        <taxon>Chelicerata</taxon>
        <taxon>Arachnida</taxon>
        <taxon>Acari</taxon>
        <taxon>Parasitiformes</taxon>
        <taxon>Ixodida</taxon>
        <taxon>Ixodoidea</taxon>
        <taxon>Ixodidae</taxon>
        <taxon>Haemaphysalinae</taxon>
        <taxon>Haemaphysalis</taxon>
    </lineage>
</organism>
<evidence type="ECO:0000259" key="1">
    <source>
        <dbReference type="Pfam" id="PF20700"/>
    </source>
</evidence>
<evidence type="ECO:0000313" key="3">
    <source>
        <dbReference type="Proteomes" id="UP000821853"/>
    </source>
</evidence>
<evidence type="ECO:0000313" key="2">
    <source>
        <dbReference type="EMBL" id="KAH9367230.1"/>
    </source>
</evidence>
<dbReference type="AlphaFoldDB" id="A0A9J6FM11"/>
<dbReference type="Proteomes" id="UP000821853">
    <property type="component" value="Chromosome 2"/>
</dbReference>
<reference evidence="2 3" key="1">
    <citation type="journal article" date="2020" name="Cell">
        <title>Large-Scale Comparative Analyses of Tick Genomes Elucidate Their Genetic Diversity and Vector Capacities.</title>
        <authorList>
            <consortium name="Tick Genome and Microbiome Consortium (TIGMIC)"/>
            <person name="Jia N."/>
            <person name="Wang J."/>
            <person name="Shi W."/>
            <person name="Du L."/>
            <person name="Sun Y."/>
            <person name="Zhan W."/>
            <person name="Jiang J.F."/>
            <person name="Wang Q."/>
            <person name="Zhang B."/>
            <person name="Ji P."/>
            <person name="Bell-Sakyi L."/>
            <person name="Cui X.M."/>
            <person name="Yuan T.T."/>
            <person name="Jiang B.G."/>
            <person name="Yang W.F."/>
            <person name="Lam T.T."/>
            <person name="Chang Q.C."/>
            <person name="Ding S.J."/>
            <person name="Wang X.J."/>
            <person name="Zhu J.G."/>
            <person name="Ruan X.D."/>
            <person name="Zhao L."/>
            <person name="Wei J.T."/>
            <person name="Ye R.Z."/>
            <person name="Que T.C."/>
            <person name="Du C.H."/>
            <person name="Zhou Y.H."/>
            <person name="Cheng J.X."/>
            <person name="Dai P.F."/>
            <person name="Guo W.B."/>
            <person name="Han X.H."/>
            <person name="Huang E.J."/>
            <person name="Li L.F."/>
            <person name="Wei W."/>
            <person name="Gao Y.C."/>
            <person name="Liu J.Z."/>
            <person name="Shao H.Z."/>
            <person name="Wang X."/>
            <person name="Wang C.C."/>
            <person name="Yang T.C."/>
            <person name="Huo Q.B."/>
            <person name="Li W."/>
            <person name="Chen H.Y."/>
            <person name="Chen S.E."/>
            <person name="Zhou L.G."/>
            <person name="Ni X.B."/>
            <person name="Tian J.H."/>
            <person name="Sheng Y."/>
            <person name="Liu T."/>
            <person name="Pan Y.S."/>
            <person name="Xia L.Y."/>
            <person name="Li J."/>
            <person name="Zhao F."/>
            <person name="Cao W.C."/>
        </authorList>
    </citation>
    <scope>NUCLEOTIDE SEQUENCE [LARGE SCALE GENOMIC DNA]</scope>
    <source>
        <strain evidence="2">HaeL-2018</strain>
    </source>
</reference>